<dbReference type="Gene3D" id="3.40.50.2300">
    <property type="match status" value="2"/>
</dbReference>
<evidence type="ECO:0000313" key="31">
    <source>
        <dbReference type="Proteomes" id="UP000001646"/>
    </source>
</evidence>
<dbReference type="Proteomes" id="UP000001646">
    <property type="component" value="Chromosome 2"/>
</dbReference>
<dbReference type="GO" id="GO:0033058">
    <property type="term" value="P:directional locomotion"/>
    <property type="evidence" value="ECO:0007669"/>
    <property type="project" value="Ensembl"/>
</dbReference>
<evidence type="ECO:0000256" key="1">
    <source>
        <dbReference type="ARBA" id="ARBA00022448"/>
    </source>
</evidence>
<dbReference type="SMART" id="SM00079">
    <property type="entry name" value="PBPe"/>
    <property type="match status" value="1"/>
</dbReference>
<reference evidence="30" key="2">
    <citation type="submission" date="2025-05" db="UniProtKB">
        <authorList>
            <consortium name="Ensembl"/>
        </authorList>
    </citation>
    <scope>IDENTIFICATION</scope>
</reference>
<keyword evidence="15 26" id="KW-0628">Postsynaptic cell membrane</keyword>
<dbReference type="GO" id="GO:0035249">
    <property type="term" value="P:synaptic transmission, glutamatergic"/>
    <property type="evidence" value="ECO:0000318"/>
    <property type="project" value="GO_Central"/>
</dbReference>
<dbReference type="InterPro" id="IPR001320">
    <property type="entry name" value="Iontro_rcpt_C"/>
</dbReference>
<dbReference type="InterPro" id="IPR028082">
    <property type="entry name" value="Peripla_BP_I"/>
</dbReference>
<dbReference type="SUPFAM" id="SSF53822">
    <property type="entry name" value="Periplasmic binding protein-like I"/>
    <property type="match status" value="1"/>
</dbReference>
<feature type="compositionally biased region" description="Polar residues" evidence="27">
    <location>
        <begin position="973"/>
        <end position="984"/>
    </location>
</feature>
<evidence type="ECO:0000256" key="15">
    <source>
        <dbReference type="ARBA" id="ARBA00023257"/>
    </source>
</evidence>
<dbReference type="InterPro" id="IPR018884">
    <property type="entry name" value="NMDAR2_C"/>
</dbReference>
<proteinExistence type="inferred from homology"/>
<feature type="region of interest" description="Disordered" evidence="27">
    <location>
        <begin position="1074"/>
        <end position="1101"/>
    </location>
</feature>
<dbReference type="FunFam" id="3.40.190.10:FF:000007">
    <property type="entry name" value="Putative glutamate receptor ionotropic NMDA 2B"/>
    <property type="match status" value="1"/>
</dbReference>
<dbReference type="SMART" id="SM00918">
    <property type="entry name" value="Lig_chan-Glu_bd"/>
    <property type="match status" value="1"/>
</dbReference>
<dbReference type="GO" id="GO:0098978">
    <property type="term" value="C:glutamatergic synapse"/>
    <property type="evidence" value="ECO:0007669"/>
    <property type="project" value="Ensembl"/>
</dbReference>
<evidence type="ECO:0000256" key="27">
    <source>
        <dbReference type="SAM" id="MobiDB-lite"/>
    </source>
</evidence>
<evidence type="ECO:0000256" key="24">
    <source>
        <dbReference type="PIRSR" id="PIRSR601508-2"/>
    </source>
</evidence>
<evidence type="ECO:0000259" key="28">
    <source>
        <dbReference type="SMART" id="SM00079"/>
    </source>
</evidence>
<sequence>MFVPFSHSLHFRFFYFCFFQLWFIFVLGCRDSMLDMGRALRNTLVLSMVLGCSAVLMDTFLPSSREPVVNVAVVFGGSVYPLHLRNRLSHQSFLDMPLEIHPVTVIVNDTNPSTLLTQICGILSSTKIHGIVFEDNIGTEAVAQILDFISSQTHVPIISISGGSAVVLTPKEPGSAFLQLGVSIEQQIQVIFKVLEEYDWGSFAVITSLYPGYTVFLDVIRSFTDASYFGWEIQDVLTFEMTQDETDSKIQRLLRQVDAQVMIVYCSREEAEYLFQMAEQAGLIGPGYIWIVPSLAVGNMDVPPTSFPIGLISVVTESWKMSLRQKVRDGVAIIALGAESYFKTYGNLPMVGRDCNKNPPSVPANNSFYRHLLNVTWEGRDFSFNEGGYLVRPTMVVITLNRHRLWEMVGKWEKGIIQMKYPVWPRYGSFLQPMADNRHLTVATLEERPFVIVENTDPSTGVCVRNTVPCRKQPNHTESGDGPMDPYTKLCCKGFCIDILKKLAKTVKFSYDLYLVTNGKHGKIVDGFWNGMIGEVYYKRADMAIGSLTINEERSQIVDFSVPFVETGISVMVARSNGTVSPSAFLEPYSPAVWVMMFVMCLTVVAITVFMFEYFSPVGYNQNLTSGKKSGGPSFTIGKSVWLLWALVFNNSVPIENPKGTTSKIMVLIWAFFAVIFLASYTANLAAFMIQEQYIDTVSGLSDKKFQKPQDQYPPFRFGTVPNGSTERNIRSNYHDMHSHMVKYNQRSVEDALVSLKMGKLDAFIYDAAVLNYMAGKDEGCKLVTIGSGKVFATTGYGIALQKDSKWKRAIDLALLQFLGDGETQKLETVWLSGICQNEKNEVMSSKLDIDNMAGVFYMLLVAMGLSLLVFAWEHLVYWKLRHSVPKSHKLDFLLAISRGIYSCFNGVQNPESPARVHKPDVTANSAQANVLKMLQAAKNMVSTATVGNSLENATRTIENWSNRSENLQTTFSLRTPQLVVQNTSGPSRSAHSSSATAEVSEKLGRPNQPSPPTAQQTLVSASENWSGTVERPQIIHPLKYRGNYSEDKILPGSTVNSSPHYLVRSTPQAPFRNHVPLGNHLSAASHSPVRSPREVPPPEQKYKLPVARGQGKERFHRNVHLVYGEDGHDSSSTQVTRPASTSEKRKELESHILSHACVHNSFPRPDRTSRPFGYKDSDTEDLSREKQHHRANLPRSSWEQHERPKSLNLWKHRGKSYVCEDVPDLFPQANLAPKPATVPGIHRGFHHYPPDALRPSYTCNRKYMESNGLSWKDQQLLHSQSTKLPSYREACLQNTPGMHRASSTVVHKQYAYMNSYTNLPIYWGRLYQGSPPLCEQSSASRHCFTRAPWSPCNRDFLVHENGQRTMYFGSTYKNCRDRSRVDPNLLQMERRDLLTTQRMPSPYPSRSWRRVSSLESEV</sequence>
<gene>
    <name evidence="30" type="primary">GRIN2C</name>
</gene>
<evidence type="ECO:0000256" key="26">
    <source>
        <dbReference type="RuleBase" id="RU367118"/>
    </source>
</evidence>
<feature type="binding site" evidence="23">
    <location>
        <position position="725"/>
    </location>
    <ligand>
        <name>L-glutamate</name>
        <dbReference type="ChEBI" id="CHEBI:29985"/>
    </ligand>
</feature>
<keyword evidence="6" id="KW-0106">Calcium</keyword>
<evidence type="ECO:0000256" key="10">
    <source>
        <dbReference type="ARBA" id="ARBA00023065"/>
    </source>
</evidence>
<feature type="binding site" evidence="23">
    <location>
        <position position="767"/>
    </location>
    <ligand>
        <name>L-glutamate</name>
        <dbReference type="ChEBI" id="CHEBI:29985"/>
    </ligand>
</feature>
<keyword evidence="2 26" id="KW-1003">Cell membrane</keyword>
<dbReference type="GO" id="GO:1903539">
    <property type="term" value="P:protein localization to postsynaptic membrane"/>
    <property type="evidence" value="ECO:0007669"/>
    <property type="project" value="Ensembl"/>
</dbReference>
<evidence type="ECO:0000256" key="8">
    <source>
        <dbReference type="ARBA" id="ARBA00022989"/>
    </source>
</evidence>
<reference evidence="30 31" key="1">
    <citation type="submission" date="2009-12" db="EMBL/GenBank/DDBJ databases">
        <title>The Genome Sequence of Anolis carolinensis (Green Anole Lizard).</title>
        <authorList>
            <consortium name="The Genome Sequencing Platform"/>
            <person name="Di Palma F."/>
            <person name="Alfoldi J."/>
            <person name="Heiman D."/>
            <person name="Young S."/>
            <person name="Grabherr M."/>
            <person name="Johnson J."/>
            <person name="Lander E.S."/>
            <person name="Lindblad-Toh K."/>
        </authorList>
    </citation>
    <scope>NUCLEOTIDE SEQUENCE [LARGE SCALE GENOMIC DNA]</scope>
    <source>
        <strain evidence="30 31">JBL SC #1</strain>
    </source>
</reference>
<accession>R4GBE3</accession>
<feature type="compositionally biased region" description="Polar residues" evidence="27">
    <location>
        <begin position="1014"/>
        <end position="1026"/>
    </location>
</feature>
<feature type="transmembrane region" description="Helical" evidence="26">
    <location>
        <begin position="665"/>
        <end position="690"/>
    </location>
</feature>
<dbReference type="InterPro" id="IPR001508">
    <property type="entry name" value="Iono_Glu_rcpt_met"/>
</dbReference>
<feature type="binding site" evidence="23">
    <location>
        <position position="554"/>
    </location>
    <ligand>
        <name>L-glutamate</name>
        <dbReference type="ChEBI" id="CHEBI:29985"/>
    </ligand>
</feature>
<evidence type="ECO:0000256" key="20">
    <source>
        <dbReference type="ARBA" id="ARBA00036239"/>
    </source>
</evidence>
<dbReference type="PRINTS" id="PR00177">
    <property type="entry name" value="NMDARECEPTOR"/>
</dbReference>
<dbReference type="OrthoDB" id="5984008at2759"/>
<dbReference type="InterPro" id="IPR001828">
    <property type="entry name" value="ANF_lig-bd_rcpt"/>
</dbReference>
<feature type="site" description="Interaction with the cone snail toxin Con-ikot-ikot" evidence="24">
    <location>
        <position position="731"/>
    </location>
</feature>
<dbReference type="Pfam" id="PF01094">
    <property type="entry name" value="ANF_receptor"/>
    <property type="match status" value="1"/>
</dbReference>
<dbReference type="FunFam" id="3.40.50.2300:FF:000020">
    <property type="entry name" value="Glutamate receptor ionotropic, NMDA 2B, putative"/>
    <property type="match status" value="1"/>
</dbReference>
<evidence type="ECO:0000256" key="18">
    <source>
        <dbReference type="ARBA" id="ARBA00034104"/>
    </source>
</evidence>
<keyword evidence="31" id="KW-1185">Reference proteome</keyword>
<feature type="transmembrane region" description="Helical" evidence="26">
    <location>
        <begin position="592"/>
        <end position="615"/>
    </location>
</feature>
<dbReference type="GO" id="GO:0050885">
    <property type="term" value="P:neuromuscular process controlling balance"/>
    <property type="evidence" value="ECO:0007669"/>
    <property type="project" value="Ensembl"/>
</dbReference>
<comment type="catalytic activity">
    <reaction evidence="19">
        <text>K(+)(in) = K(+)(out)</text>
        <dbReference type="Rhea" id="RHEA:29463"/>
        <dbReference type="ChEBI" id="CHEBI:29103"/>
    </reaction>
</comment>
<comment type="similarity">
    <text evidence="22">Belongs to the glutamate-gated ion channel (TC 1.A.10.1) family. NR2C/GRIN2C subfamily.</text>
</comment>
<comment type="caution">
    <text evidence="26">Lacks conserved residue(s) required for the propagation of feature annotation.</text>
</comment>
<dbReference type="GO" id="GO:0098839">
    <property type="term" value="C:postsynaptic density membrane"/>
    <property type="evidence" value="ECO:0000318"/>
    <property type="project" value="GO_Central"/>
</dbReference>
<keyword evidence="4 26" id="KW-0812">Transmembrane</keyword>
<evidence type="ECO:0000256" key="12">
    <source>
        <dbReference type="ARBA" id="ARBA00023157"/>
    </source>
</evidence>
<dbReference type="Pfam" id="PF10565">
    <property type="entry name" value="NMDAR2_C"/>
    <property type="match status" value="1"/>
</dbReference>
<protein>
    <recommendedName>
        <fullName evidence="26">Glutamate receptor</fullName>
    </recommendedName>
</protein>
<feature type="domain" description="Ionotropic glutamate receptor L-glutamate and glycine-binding" evidence="29">
    <location>
        <begin position="483"/>
        <end position="538"/>
    </location>
</feature>
<dbReference type="ExpressionAtlas" id="G1KEI8">
    <property type="expression patterns" value="baseline"/>
</dbReference>
<keyword evidence="16 26" id="KW-1071">Ligand-gated ion channel</keyword>
<feature type="compositionally biased region" description="Low complexity" evidence="27">
    <location>
        <begin position="985"/>
        <end position="998"/>
    </location>
</feature>
<keyword evidence="12 25" id="KW-1015">Disulfide bond</keyword>
<dbReference type="KEGG" id="acs:100560039"/>
<organism evidence="30 31">
    <name type="scientific">Anolis carolinensis</name>
    <name type="common">Green anole</name>
    <name type="synonym">American chameleon</name>
    <dbReference type="NCBI Taxonomy" id="28377"/>
    <lineage>
        <taxon>Eukaryota</taxon>
        <taxon>Metazoa</taxon>
        <taxon>Chordata</taxon>
        <taxon>Craniata</taxon>
        <taxon>Vertebrata</taxon>
        <taxon>Euteleostomi</taxon>
        <taxon>Lepidosauria</taxon>
        <taxon>Squamata</taxon>
        <taxon>Bifurcata</taxon>
        <taxon>Unidentata</taxon>
        <taxon>Episquamata</taxon>
        <taxon>Toxicofera</taxon>
        <taxon>Iguania</taxon>
        <taxon>Dactyloidae</taxon>
        <taxon>Anolis</taxon>
    </lineage>
</organism>
<dbReference type="GO" id="GO:0004972">
    <property type="term" value="F:NMDA glutamate receptor activity"/>
    <property type="evidence" value="ECO:0000318"/>
    <property type="project" value="GO_Central"/>
</dbReference>
<dbReference type="SUPFAM" id="SSF53850">
    <property type="entry name" value="Periplasmic binding protein-like II"/>
    <property type="match status" value="1"/>
</dbReference>
<dbReference type="GO" id="GO:0005261">
    <property type="term" value="F:monoatomic cation channel activity"/>
    <property type="evidence" value="ECO:0007669"/>
    <property type="project" value="Ensembl"/>
</dbReference>
<dbReference type="GO" id="GO:0060291">
    <property type="term" value="P:long-term synaptic potentiation"/>
    <property type="evidence" value="ECO:0000318"/>
    <property type="project" value="GO_Central"/>
</dbReference>
<evidence type="ECO:0000313" key="30">
    <source>
        <dbReference type="Ensembl" id="ENSACAP00000005577.3"/>
    </source>
</evidence>
<feature type="disulfide bond" evidence="25">
    <location>
        <begin position="781"/>
        <end position="836"/>
    </location>
</feature>
<dbReference type="Pfam" id="PF10613">
    <property type="entry name" value="Lig_chan-Glu_bd"/>
    <property type="match status" value="1"/>
</dbReference>
<feature type="compositionally biased region" description="Polar residues" evidence="27">
    <location>
        <begin position="1131"/>
        <end position="1142"/>
    </location>
</feature>
<feature type="region of interest" description="Disordered" evidence="27">
    <location>
        <begin position="1396"/>
        <end position="1419"/>
    </location>
</feature>
<feature type="domain" description="Ionotropic glutamate receptor C-terminal" evidence="28">
    <location>
        <begin position="465"/>
        <end position="834"/>
    </location>
</feature>
<dbReference type="CDD" id="cd06378">
    <property type="entry name" value="PBP1_iGluR_NMDA_NR2"/>
    <property type="match status" value="1"/>
</dbReference>
<keyword evidence="14" id="KW-0325">Glycoprotein</keyword>
<dbReference type="Ensembl" id="ENSACAT00000030034.2">
    <property type="protein sequence ID" value="ENSACAP00000022617.2"/>
    <property type="gene ID" value="ENSACAG00000005521.4"/>
</dbReference>
<keyword evidence="9 26" id="KW-0770">Synapse</keyword>
<feature type="transmembrane region" description="Helical" evidence="26">
    <location>
        <begin position="635"/>
        <end position="653"/>
    </location>
</feature>
<dbReference type="FunFam" id="3.40.190.10:FF:000026">
    <property type="entry name" value="Glutamate ionotropic receptor NMDA type subunit 2A"/>
    <property type="match status" value="1"/>
</dbReference>
<comment type="subcellular location">
    <subcellularLocation>
        <location evidence="18 26">Postsynaptic cell membrane</location>
        <topology evidence="18 26">Multi-pass membrane protein</topology>
    </subcellularLocation>
</comment>
<dbReference type="STRING" id="28377.ENSACAP00000022617"/>
<evidence type="ECO:0000256" key="19">
    <source>
        <dbReference type="ARBA" id="ARBA00034430"/>
    </source>
</evidence>
<dbReference type="Bgee" id="ENSACAG00000005521">
    <property type="expression patterns" value="Expressed in skeletal muscle tissue and 6 other cell types or tissues"/>
</dbReference>
<evidence type="ECO:0000256" key="17">
    <source>
        <dbReference type="ARBA" id="ARBA00023303"/>
    </source>
</evidence>
<evidence type="ECO:0000256" key="23">
    <source>
        <dbReference type="PIRSR" id="PIRSR601508-1"/>
    </source>
</evidence>
<evidence type="ECO:0000256" key="5">
    <source>
        <dbReference type="ARBA" id="ARBA00022729"/>
    </source>
</evidence>
<comment type="catalytic activity">
    <reaction evidence="20">
        <text>Na(+)(in) = Na(+)(out)</text>
        <dbReference type="Rhea" id="RHEA:34963"/>
        <dbReference type="ChEBI" id="CHEBI:29101"/>
    </reaction>
</comment>
<feature type="compositionally biased region" description="Basic and acidic residues" evidence="27">
    <location>
        <begin position="1165"/>
        <end position="1186"/>
    </location>
</feature>
<keyword evidence="1 26" id="KW-0813">Transport</keyword>
<feature type="binding site" evidence="23">
    <location>
        <position position="549"/>
    </location>
    <ligand>
        <name>L-glutamate</name>
        <dbReference type="ChEBI" id="CHEBI:29985"/>
    </ligand>
</feature>
<feature type="region of interest" description="Disordered" evidence="27">
    <location>
        <begin position="1125"/>
        <end position="1203"/>
    </location>
</feature>
<evidence type="ECO:0000256" key="16">
    <source>
        <dbReference type="ARBA" id="ARBA00023286"/>
    </source>
</evidence>
<evidence type="ECO:0000256" key="6">
    <source>
        <dbReference type="ARBA" id="ARBA00022837"/>
    </source>
</evidence>
<evidence type="ECO:0000256" key="22">
    <source>
        <dbReference type="ARBA" id="ARBA00060923"/>
    </source>
</evidence>
<dbReference type="Pfam" id="PF00060">
    <property type="entry name" value="Lig_chan"/>
    <property type="match status" value="1"/>
</dbReference>
<dbReference type="InterPro" id="IPR015683">
    <property type="entry name" value="Ionotropic_Glu_rcpt"/>
</dbReference>
<dbReference type="GeneTree" id="ENSGT00940000156964"/>
<keyword evidence="10 26" id="KW-0406">Ion transport</keyword>
<evidence type="ECO:0000256" key="13">
    <source>
        <dbReference type="ARBA" id="ARBA00023170"/>
    </source>
</evidence>
<dbReference type="GO" id="GO:0009611">
    <property type="term" value="P:response to wounding"/>
    <property type="evidence" value="ECO:0007669"/>
    <property type="project" value="Ensembl"/>
</dbReference>
<dbReference type="GO" id="GO:0005886">
    <property type="term" value="C:plasma membrane"/>
    <property type="evidence" value="ECO:0000318"/>
    <property type="project" value="GO_Central"/>
</dbReference>
<feature type="transmembrane region" description="Helical" evidence="26">
    <location>
        <begin position="42"/>
        <end position="61"/>
    </location>
</feature>
<evidence type="ECO:0000256" key="4">
    <source>
        <dbReference type="ARBA" id="ARBA00022692"/>
    </source>
</evidence>
<evidence type="ECO:0000256" key="2">
    <source>
        <dbReference type="ARBA" id="ARBA00022475"/>
    </source>
</evidence>
<dbReference type="GO" id="GO:0017146">
    <property type="term" value="C:NMDA selective glutamate receptor complex"/>
    <property type="evidence" value="ECO:0000318"/>
    <property type="project" value="GO_Central"/>
</dbReference>
<feature type="transmembrane region" description="Helical" evidence="26">
    <location>
        <begin position="853"/>
        <end position="873"/>
    </location>
</feature>
<dbReference type="GO" id="GO:0097553">
    <property type="term" value="P:calcium ion transmembrane import into cytosol"/>
    <property type="evidence" value="ECO:0007669"/>
    <property type="project" value="Ensembl"/>
</dbReference>
<evidence type="ECO:0000259" key="29">
    <source>
        <dbReference type="SMART" id="SM00918"/>
    </source>
</evidence>
<dbReference type="GO" id="GO:0042177">
    <property type="term" value="P:negative regulation of protein catabolic process"/>
    <property type="evidence" value="ECO:0007669"/>
    <property type="project" value="Ensembl"/>
</dbReference>
<feature type="region of interest" description="Disordered" evidence="27">
    <location>
        <begin position="973"/>
        <end position="1026"/>
    </location>
</feature>
<comment type="function">
    <text evidence="26">Receptor for glutamate that functions as a ligand-gated ion channel in the central nervous system and plays an important role in excitatory synaptic transmission. L-glutamate acts as an excitatory neurotransmitter at many synapses in the central nervous system.</text>
</comment>
<dbReference type="CDD" id="cd13718">
    <property type="entry name" value="PBP2_iGluR_NMDA_Nr2"/>
    <property type="match status" value="1"/>
</dbReference>
<feature type="site" description="Crucial to convey clamshell closure to channel opening" evidence="24">
    <location>
        <position position="698"/>
    </location>
</feature>
<dbReference type="GO" id="GO:1904315">
    <property type="term" value="F:transmitter-gated monoatomic ion channel activity involved in regulation of postsynaptic membrane potential"/>
    <property type="evidence" value="ECO:0000318"/>
    <property type="project" value="GO_Central"/>
</dbReference>
<comment type="catalytic activity">
    <reaction evidence="21">
        <text>Ca(2+)(in) = Ca(2+)(out)</text>
        <dbReference type="Rhea" id="RHEA:29671"/>
        <dbReference type="ChEBI" id="CHEBI:29108"/>
    </reaction>
</comment>
<dbReference type="InterPro" id="IPR019594">
    <property type="entry name" value="Glu/Gly-bd"/>
</dbReference>
<evidence type="ECO:0000256" key="14">
    <source>
        <dbReference type="ARBA" id="ARBA00023180"/>
    </source>
</evidence>
<accession>G1KEI8</accession>
<evidence type="ECO:0000256" key="11">
    <source>
        <dbReference type="ARBA" id="ARBA00023136"/>
    </source>
</evidence>
<keyword evidence="3" id="KW-0597">Phosphoprotein</keyword>
<keyword evidence="11 26" id="KW-0472">Membrane</keyword>
<name>G1KEI8_ANOCA</name>
<keyword evidence="7" id="KW-0460">Magnesium</keyword>
<evidence type="ECO:0000256" key="3">
    <source>
        <dbReference type="ARBA" id="ARBA00022553"/>
    </source>
</evidence>
<evidence type="ECO:0000256" key="25">
    <source>
        <dbReference type="PIRSR" id="PIRSR601508-3"/>
    </source>
</evidence>
<evidence type="ECO:0000256" key="21">
    <source>
        <dbReference type="ARBA" id="ARBA00036634"/>
    </source>
</evidence>
<evidence type="ECO:0000256" key="7">
    <source>
        <dbReference type="ARBA" id="ARBA00022842"/>
    </source>
</evidence>
<evidence type="ECO:0000256" key="9">
    <source>
        <dbReference type="ARBA" id="ARBA00023018"/>
    </source>
</evidence>
<dbReference type="Ensembl" id="ENSACAT00000005699.3">
    <property type="protein sequence ID" value="ENSACAP00000005577.3"/>
    <property type="gene ID" value="ENSACAG00000005521.4"/>
</dbReference>
<keyword evidence="17 26" id="KW-0407">Ion channel</keyword>
<keyword evidence="5" id="KW-0732">Signal</keyword>
<dbReference type="Gene3D" id="3.40.190.10">
    <property type="entry name" value="Periplasmic binding protein-like II"/>
    <property type="match status" value="2"/>
</dbReference>
<dbReference type="HOGENOM" id="CLU_002039_1_1_1"/>
<dbReference type="eggNOG" id="KOG1053">
    <property type="taxonomic scope" value="Eukaryota"/>
</dbReference>
<feature type="binding site" evidence="23">
    <location>
        <position position="726"/>
    </location>
    <ligand>
        <name>L-glutamate</name>
        <dbReference type="ChEBI" id="CHEBI:29985"/>
    </ligand>
</feature>
<feature type="transmembrane region" description="Helical" evidence="26">
    <location>
        <begin position="12"/>
        <end position="30"/>
    </location>
</feature>
<dbReference type="GO" id="GO:0060079">
    <property type="term" value="P:excitatory postsynaptic potential"/>
    <property type="evidence" value="ECO:0000318"/>
    <property type="project" value="GO_Central"/>
</dbReference>
<feature type="compositionally biased region" description="Basic and acidic residues" evidence="27">
    <location>
        <begin position="1143"/>
        <end position="1153"/>
    </location>
</feature>
<keyword evidence="13 26" id="KW-0675">Receptor</keyword>
<dbReference type="PANTHER" id="PTHR18966">
    <property type="entry name" value="IONOTROPIC GLUTAMATE RECEPTOR"/>
    <property type="match status" value="1"/>
</dbReference>
<keyword evidence="8 26" id="KW-1133">Transmembrane helix</keyword>